<protein>
    <submittedName>
        <fullName evidence="2">Uncharacterized protein</fullName>
    </submittedName>
</protein>
<proteinExistence type="predicted"/>
<evidence type="ECO:0000256" key="1">
    <source>
        <dbReference type="SAM" id="MobiDB-lite"/>
    </source>
</evidence>
<feature type="compositionally biased region" description="Polar residues" evidence="1">
    <location>
        <begin position="117"/>
        <end position="127"/>
    </location>
</feature>
<feature type="region of interest" description="Disordered" evidence="1">
    <location>
        <begin position="55"/>
        <end position="90"/>
    </location>
</feature>
<dbReference type="EMBL" id="CADEAL010001279">
    <property type="protein sequence ID" value="CAB1430875.1"/>
    <property type="molecule type" value="Genomic_DNA"/>
</dbReference>
<feature type="region of interest" description="Disordered" evidence="1">
    <location>
        <begin position="113"/>
        <end position="143"/>
    </location>
</feature>
<name>A0A9N7YGR2_PLEPL</name>
<keyword evidence="3" id="KW-1185">Reference proteome</keyword>
<accession>A0A9N7YGR2</accession>
<dbReference type="AlphaFoldDB" id="A0A9N7YGR2"/>
<feature type="compositionally biased region" description="Polar residues" evidence="1">
    <location>
        <begin position="1"/>
        <end position="13"/>
    </location>
</feature>
<comment type="caution">
    <text evidence="2">The sequence shown here is derived from an EMBL/GenBank/DDBJ whole genome shotgun (WGS) entry which is preliminary data.</text>
</comment>
<evidence type="ECO:0000313" key="2">
    <source>
        <dbReference type="EMBL" id="CAB1430875.1"/>
    </source>
</evidence>
<sequence length="209" mass="22566">MDPLSQSQATDWSSAPRDAFCPPDQSFQQGGGETVVTCDLTRSLFRVLCGKHPGAGAAGAGLRTRRGDRARPDSSFPLGRGSGGLMTPPVPRSVRAEELKRGWNVTLHRQHLEEGGQNVSFQHPTGEQGSGSGNQNQFSARRHVHRPCKMLPWTAKNQKAARPCGDDGRRGSHQNINIPDAVLMNSTALTRSTAAEYQGGEELVQQSPM</sequence>
<gene>
    <name evidence="2" type="ORF">PLEPLA_LOCUS18871</name>
</gene>
<feature type="region of interest" description="Disordered" evidence="1">
    <location>
        <begin position="1"/>
        <end position="31"/>
    </location>
</feature>
<organism evidence="2 3">
    <name type="scientific">Pleuronectes platessa</name>
    <name type="common">European plaice</name>
    <dbReference type="NCBI Taxonomy" id="8262"/>
    <lineage>
        <taxon>Eukaryota</taxon>
        <taxon>Metazoa</taxon>
        <taxon>Chordata</taxon>
        <taxon>Craniata</taxon>
        <taxon>Vertebrata</taxon>
        <taxon>Euteleostomi</taxon>
        <taxon>Actinopterygii</taxon>
        <taxon>Neopterygii</taxon>
        <taxon>Teleostei</taxon>
        <taxon>Neoteleostei</taxon>
        <taxon>Acanthomorphata</taxon>
        <taxon>Carangaria</taxon>
        <taxon>Pleuronectiformes</taxon>
        <taxon>Pleuronectoidei</taxon>
        <taxon>Pleuronectidae</taxon>
        <taxon>Pleuronectes</taxon>
    </lineage>
</organism>
<reference evidence="2" key="1">
    <citation type="submission" date="2020-03" db="EMBL/GenBank/DDBJ databases">
        <authorList>
            <person name="Weist P."/>
        </authorList>
    </citation>
    <scope>NUCLEOTIDE SEQUENCE</scope>
</reference>
<evidence type="ECO:0000313" key="3">
    <source>
        <dbReference type="Proteomes" id="UP001153269"/>
    </source>
</evidence>
<dbReference type="Proteomes" id="UP001153269">
    <property type="component" value="Unassembled WGS sequence"/>
</dbReference>